<dbReference type="GO" id="GO:0016020">
    <property type="term" value="C:membrane"/>
    <property type="evidence" value="ECO:0007669"/>
    <property type="project" value="UniProtKB-SubCell"/>
</dbReference>
<dbReference type="AlphaFoldDB" id="Q2G3B0"/>
<evidence type="ECO:0000313" key="8">
    <source>
        <dbReference type="Proteomes" id="UP000009134"/>
    </source>
</evidence>
<dbReference type="Pfam" id="PF04932">
    <property type="entry name" value="Wzy_C"/>
    <property type="match status" value="1"/>
</dbReference>
<feature type="transmembrane region" description="Helical" evidence="5">
    <location>
        <begin position="52"/>
        <end position="71"/>
    </location>
</feature>
<keyword evidence="2 5" id="KW-0812">Transmembrane</keyword>
<reference evidence="8" key="1">
    <citation type="submission" date="2006-01" db="EMBL/GenBank/DDBJ databases">
        <title>Complete sequence of Novosphingobium aromaticivorans DSM 12444.</title>
        <authorList>
            <consortium name="US DOE Joint Genome Institute"/>
            <person name="Copeland A."/>
            <person name="Lucas S."/>
            <person name="Lapidus A."/>
            <person name="Barry K."/>
            <person name="Detter J.C."/>
            <person name="Glavina T."/>
            <person name="Hammon N."/>
            <person name="Israni S."/>
            <person name="Pitluck S."/>
            <person name="Chain P."/>
            <person name="Malfatti S."/>
            <person name="Shin M."/>
            <person name="Vergez L."/>
            <person name="Schmutz J."/>
            <person name="Larimer F."/>
            <person name="Land M."/>
            <person name="Kyrpides N."/>
            <person name="Ivanova N."/>
            <person name="Fredrickson J."/>
            <person name="Balkwill D."/>
            <person name="Romine M.F."/>
            <person name="Richardson P."/>
        </authorList>
    </citation>
    <scope>NUCLEOTIDE SEQUENCE [LARGE SCALE GENOMIC DNA]</scope>
    <source>
        <strain evidence="8">ATCC 700278 / DSM 12444 / CCUG 56034 / CIP 105152 / NBRC 16084 / F199</strain>
    </source>
</reference>
<evidence type="ECO:0000256" key="5">
    <source>
        <dbReference type="SAM" id="Phobius"/>
    </source>
</evidence>
<dbReference type="EMBL" id="CP000248">
    <property type="protein sequence ID" value="ABD27663.1"/>
    <property type="molecule type" value="Genomic_DNA"/>
</dbReference>
<keyword evidence="3 5" id="KW-1133">Transmembrane helix</keyword>
<feature type="transmembrane region" description="Helical" evidence="5">
    <location>
        <begin position="104"/>
        <end position="121"/>
    </location>
</feature>
<feature type="transmembrane region" description="Helical" evidence="5">
    <location>
        <begin position="21"/>
        <end position="40"/>
    </location>
</feature>
<dbReference type="HOGENOM" id="CLU_040925_0_0_5"/>
<dbReference type="Proteomes" id="UP000009134">
    <property type="component" value="Chromosome"/>
</dbReference>
<keyword evidence="8" id="KW-1185">Reference proteome</keyword>
<feature type="transmembrane region" description="Helical" evidence="5">
    <location>
        <begin position="78"/>
        <end position="98"/>
    </location>
</feature>
<dbReference type="PANTHER" id="PTHR37422:SF13">
    <property type="entry name" value="LIPOPOLYSACCHARIDE BIOSYNTHESIS PROTEIN PA4999-RELATED"/>
    <property type="match status" value="1"/>
</dbReference>
<evidence type="ECO:0000259" key="6">
    <source>
        <dbReference type="Pfam" id="PF04932"/>
    </source>
</evidence>
<dbReference type="RefSeq" id="WP_011446865.1">
    <property type="nucleotide sequence ID" value="NC_007794.1"/>
</dbReference>
<dbReference type="KEGG" id="nar:Saro_3228"/>
<dbReference type="InterPro" id="IPR051533">
    <property type="entry name" value="WaaL-like"/>
</dbReference>
<evidence type="ECO:0000256" key="1">
    <source>
        <dbReference type="ARBA" id="ARBA00004141"/>
    </source>
</evidence>
<evidence type="ECO:0000256" key="2">
    <source>
        <dbReference type="ARBA" id="ARBA00022692"/>
    </source>
</evidence>
<organism evidence="7 8">
    <name type="scientific">Novosphingobium aromaticivorans (strain ATCC 700278 / DSM 12444 / CCUG 56034 / CIP 105152 / NBRC 16084 / F199)</name>
    <dbReference type="NCBI Taxonomy" id="279238"/>
    <lineage>
        <taxon>Bacteria</taxon>
        <taxon>Pseudomonadati</taxon>
        <taxon>Pseudomonadota</taxon>
        <taxon>Alphaproteobacteria</taxon>
        <taxon>Sphingomonadales</taxon>
        <taxon>Sphingomonadaceae</taxon>
        <taxon>Novosphingobium</taxon>
    </lineage>
</organism>
<dbReference type="InterPro" id="IPR007016">
    <property type="entry name" value="O-antigen_ligase-rel_domated"/>
</dbReference>
<evidence type="ECO:0000256" key="3">
    <source>
        <dbReference type="ARBA" id="ARBA00022989"/>
    </source>
</evidence>
<evidence type="ECO:0000256" key="4">
    <source>
        <dbReference type="ARBA" id="ARBA00023136"/>
    </source>
</evidence>
<gene>
    <name evidence="7" type="ordered locus">Saro_3228</name>
</gene>
<name>Q2G3B0_NOVAD</name>
<feature type="transmembrane region" description="Helical" evidence="5">
    <location>
        <begin position="133"/>
        <end position="151"/>
    </location>
</feature>
<feature type="transmembrane region" description="Helical" evidence="5">
    <location>
        <begin position="268"/>
        <end position="288"/>
    </location>
</feature>
<proteinExistence type="predicted"/>
<feature type="domain" description="O-antigen ligase-related" evidence="6">
    <location>
        <begin position="232"/>
        <end position="363"/>
    </location>
</feature>
<dbReference type="PANTHER" id="PTHR37422">
    <property type="entry name" value="TEICHURONIC ACID BIOSYNTHESIS PROTEIN TUAE"/>
    <property type="match status" value="1"/>
</dbReference>
<evidence type="ECO:0000313" key="7">
    <source>
        <dbReference type="EMBL" id="ABD27663.1"/>
    </source>
</evidence>
<feature type="transmembrane region" description="Helical" evidence="5">
    <location>
        <begin position="200"/>
        <end position="219"/>
    </location>
</feature>
<feature type="transmembrane region" description="Helical" evidence="5">
    <location>
        <begin position="395"/>
        <end position="428"/>
    </location>
</feature>
<keyword evidence="4 5" id="KW-0472">Membrane</keyword>
<dbReference type="STRING" id="279238.Saro_3228"/>
<sequence length="435" mass="47634">MNASIASRAPYRPAARPRPVSAFRALLPAIILFYATIIPMEVRFDIADQTFYPPRVAGFLLLPWLITKLVGGGLRYRAVDGVMLAGVTWMLISFMVYYDPITGLLRSAPLAFDTVIPYLVARVCIKNLTDLRRFLIIAAPGIAIAGGSMALESFSHVPLVKPAAASIFGRLSSYENGVAVGSAKFIEETRLGLLRASGPFSHPILGGIYLSLFLPLYIYSGIRGLPRKLGIVGSVCGFFSLSSGAFLALLIGLGILVTDWVQKKVQFLNWRLIIGAGVLVASLLHLLSQRGLIPVLIRYTLDPATGRYRLYIWEYGTQSVAKHPLFGIGFSDWERLAWMGTSVDNHWLLLAMRHGLVVSVAFLFVLCYGIYHLAISASKTRGFDRNTYIGVAASLLTLLITGFTVAFFGQMVTMCYFFLGMAISLPFASSGRRAI</sequence>
<comment type="subcellular location">
    <subcellularLocation>
        <location evidence="1">Membrane</location>
        <topology evidence="1">Multi-pass membrane protein</topology>
    </subcellularLocation>
</comment>
<feature type="transmembrane region" description="Helical" evidence="5">
    <location>
        <begin position="356"/>
        <end position="375"/>
    </location>
</feature>
<feature type="transmembrane region" description="Helical" evidence="5">
    <location>
        <begin position="231"/>
        <end position="256"/>
    </location>
</feature>
<dbReference type="eggNOG" id="ENOG502ZAGS">
    <property type="taxonomic scope" value="Bacteria"/>
</dbReference>
<protein>
    <recommendedName>
        <fullName evidence="6">O-antigen ligase-related domain-containing protein</fullName>
    </recommendedName>
</protein>
<accession>Q2G3B0</accession>